<keyword evidence="11" id="KW-0333">Golgi apparatus</keyword>
<evidence type="ECO:0000256" key="18">
    <source>
        <dbReference type="PIRSR" id="PIRSR601382-1"/>
    </source>
</evidence>
<dbReference type="GO" id="GO:0005509">
    <property type="term" value="F:calcium ion binding"/>
    <property type="evidence" value="ECO:0007669"/>
    <property type="project" value="InterPro"/>
</dbReference>
<dbReference type="GO" id="GO:0005975">
    <property type="term" value="P:carbohydrate metabolic process"/>
    <property type="evidence" value="ECO:0007669"/>
    <property type="project" value="InterPro"/>
</dbReference>
<dbReference type="GO" id="GO:0005783">
    <property type="term" value="C:endoplasmic reticulum"/>
    <property type="evidence" value="ECO:0007669"/>
    <property type="project" value="TreeGrafter"/>
</dbReference>
<evidence type="ECO:0000256" key="3">
    <source>
        <dbReference type="ARBA" id="ARBA00004922"/>
    </source>
</evidence>
<feature type="active site" description="Proton donor" evidence="18">
    <location>
        <position position="169"/>
    </location>
</feature>
<feature type="active site" description="Proton donor" evidence="18">
    <location>
        <position position="413"/>
    </location>
</feature>
<evidence type="ECO:0000256" key="10">
    <source>
        <dbReference type="ARBA" id="ARBA00022989"/>
    </source>
</evidence>
<dbReference type="PANTHER" id="PTHR11742">
    <property type="entry name" value="MANNOSYL-OLIGOSACCHARIDE ALPHA-1,2-MANNOSIDASE-RELATED"/>
    <property type="match status" value="1"/>
</dbReference>
<dbReference type="Proteomes" id="UP000095287">
    <property type="component" value="Unplaced"/>
</dbReference>
<dbReference type="GO" id="GO:0006491">
    <property type="term" value="P:N-glycan processing"/>
    <property type="evidence" value="ECO:0007669"/>
    <property type="project" value="UniProtKB-ARBA"/>
</dbReference>
<evidence type="ECO:0000313" key="23">
    <source>
        <dbReference type="Proteomes" id="UP000095287"/>
    </source>
</evidence>
<dbReference type="InterPro" id="IPR036026">
    <property type="entry name" value="Seven-hairpin_glycosidases"/>
</dbReference>
<evidence type="ECO:0000256" key="11">
    <source>
        <dbReference type="ARBA" id="ARBA00023034"/>
    </source>
</evidence>
<comment type="cofactor">
    <cofactor evidence="1 19">
        <name>Ca(2+)</name>
        <dbReference type="ChEBI" id="CHEBI:29108"/>
    </cofactor>
</comment>
<evidence type="ECO:0000256" key="8">
    <source>
        <dbReference type="ARBA" id="ARBA00022837"/>
    </source>
</evidence>
<comment type="catalytic activity">
    <reaction evidence="16">
        <text>N(4)-(alpha-D-Man-(1-&gt;2)-alpha-D-Man-(1-&gt;2)-alpha-D-Man-(1-&gt;3)-[alpha-D-Man-(1-&gt;3)-[alpha-D-Man-(1-&gt;2)-alpha-D-Man-(1-&gt;6)]-alpha-D-Man-(1-&gt;6)]-beta-D-Man-(1-&gt;4)-beta-D-GlcNAc-(1-&gt;4)-beta-D-GlcNAc)-L-asparaginyl-[protein] (N-glucan mannose isomer 8A1,2,3B1,3) + 3 H2O = N(4)-(alpha-D-Man-(1-&gt;3)-[alpha-D-Man-(1-&gt;3)-[alpha-D-Man-(1-&gt;6)]-alpha-D-Man-(1-&gt;6)]-beta-D-Man-(1-&gt;4)-beta-D-GlcNAc-(1-&gt;4)-beta-D-GlcNAc)-L-asparaginyl-[protein] (N-glucan mannose isomer 5A1,2) + 3 beta-D-mannose</text>
        <dbReference type="Rhea" id="RHEA:56028"/>
        <dbReference type="Rhea" id="RHEA-COMP:14358"/>
        <dbReference type="Rhea" id="RHEA-COMP:14367"/>
        <dbReference type="ChEBI" id="CHEBI:15377"/>
        <dbReference type="ChEBI" id="CHEBI:28563"/>
        <dbReference type="ChEBI" id="CHEBI:59087"/>
        <dbReference type="ChEBI" id="CHEBI:60628"/>
        <dbReference type="EC" id="3.2.1.113"/>
    </reaction>
</comment>
<feature type="binding site" evidence="19">
    <location>
        <position position="524"/>
    </location>
    <ligand>
        <name>Ca(2+)</name>
        <dbReference type="ChEBI" id="CHEBI:29108"/>
    </ligand>
</feature>
<evidence type="ECO:0000256" key="2">
    <source>
        <dbReference type="ARBA" id="ARBA00004323"/>
    </source>
</evidence>
<keyword evidence="23" id="KW-1185">Reference proteome</keyword>
<keyword evidence="10 22" id="KW-1133">Transmembrane helix</keyword>
<evidence type="ECO:0000256" key="22">
    <source>
        <dbReference type="SAM" id="Phobius"/>
    </source>
</evidence>
<keyword evidence="8 19" id="KW-0106">Calcium</keyword>
<keyword evidence="15 21" id="KW-0326">Glycosidase</keyword>
<evidence type="ECO:0000256" key="6">
    <source>
        <dbReference type="ARBA" id="ARBA00022723"/>
    </source>
</evidence>
<evidence type="ECO:0000256" key="14">
    <source>
        <dbReference type="ARBA" id="ARBA00023180"/>
    </source>
</evidence>
<dbReference type="PRINTS" id="PR00747">
    <property type="entry name" value="GLYHDRLASE47"/>
</dbReference>
<comment type="subcellular location">
    <subcellularLocation>
        <location evidence="2">Golgi apparatus membrane</location>
        <topology evidence="2">Single-pass type II membrane protein</topology>
    </subcellularLocation>
</comment>
<dbReference type="FunFam" id="1.50.10.10:FF:000017">
    <property type="entry name" value="alpha-1,2-Mannosidase"/>
    <property type="match status" value="1"/>
</dbReference>
<feature type="transmembrane region" description="Helical" evidence="22">
    <location>
        <begin position="7"/>
        <end position="28"/>
    </location>
</feature>
<evidence type="ECO:0000256" key="17">
    <source>
        <dbReference type="ARBA" id="ARBA00048605"/>
    </source>
</evidence>
<dbReference type="Gene3D" id="1.50.10.10">
    <property type="match status" value="1"/>
</dbReference>
<keyword evidence="6 19" id="KW-0479">Metal-binding</keyword>
<comment type="similarity">
    <text evidence="4 21">Belongs to the glycosyl hydrolase 47 family.</text>
</comment>
<evidence type="ECO:0000313" key="24">
    <source>
        <dbReference type="WBParaSite" id="L893_g3795.t1"/>
    </source>
</evidence>
<evidence type="ECO:0000256" key="16">
    <source>
        <dbReference type="ARBA" id="ARBA00047669"/>
    </source>
</evidence>
<dbReference type="PANTHER" id="PTHR11742:SF6">
    <property type="entry name" value="MANNOSYL-OLIGOSACCHARIDE ALPHA-1,2-MANNOSIDASE IA-RELATED"/>
    <property type="match status" value="1"/>
</dbReference>
<dbReference type="InterPro" id="IPR001382">
    <property type="entry name" value="Glyco_hydro_47"/>
</dbReference>
<comment type="catalytic activity">
    <reaction evidence="17">
        <text>N(4)-(alpha-D-Man-(1-&gt;2)-alpha-D-Man-(1-&gt;2)-alpha-D-Man-(1-&gt;3)-[alpha-D-Man-(1-&gt;2)-alpha-D-Man-(1-&gt;3)-[alpha-D-Man-(1-&gt;2)-alpha-D-Man-(1-&gt;6)]-alpha-D-Man-(1-&gt;6)]-beta-D-Man-(1-&gt;4)-beta-D-GlcNAc-(1-&gt;4)-beta-D-GlcNAc)-L-asparaginyl-[protein] (N-glucan mannose isomer 9A1,2,3B1,2,3) + 4 H2O = N(4)-(alpha-D-Man-(1-&gt;3)-[alpha-D-Man-(1-&gt;3)-[alpha-D-Man-(1-&gt;6)]-alpha-D-Man-(1-&gt;6)]-beta-D-Man-(1-&gt;4)-beta-D-GlcNAc-(1-&gt;4)-beta-D-GlcNAc)-L-asparaginyl-[protein] (N-glucan mannose isomer 5A1,2) + 4 beta-D-mannose</text>
        <dbReference type="Rhea" id="RHEA:56008"/>
        <dbReference type="Rhea" id="RHEA-COMP:14356"/>
        <dbReference type="Rhea" id="RHEA-COMP:14367"/>
        <dbReference type="ChEBI" id="CHEBI:15377"/>
        <dbReference type="ChEBI" id="CHEBI:28563"/>
        <dbReference type="ChEBI" id="CHEBI:59087"/>
        <dbReference type="ChEBI" id="CHEBI:139493"/>
        <dbReference type="EC" id="3.2.1.113"/>
    </reaction>
</comment>
<evidence type="ECO:0000256" key="19">
    <source>
        <dbReference type="PIRSR" id="PIRSR601382-2"/>
    </source>
</evidence>
<dbReference type="AlphaFoldDB" id="A0A1I8AAM6"/>
<feature type="active site" evidence="18">
    <location>
        <position position="438"/>
    </location>
</feature>
<dbReference type="GO" id="GO:0000139">
    <property type="term" value="C:Golgi membrane"/>
    <property type="evidence" value="ECO:0007669"/>
    <property type="project" value="UniProtKB-SubCell"/>
</dbReference>
<evidence type="ECO:0000256" key="13">
    <source>
        <dbReference type="ARBA" id="ARBA00023157"/>
    </source>
</evidence>
<accession>A0A1I8AAM6</accession>
<evidence type="ECO:0000256" key="4">
    <source>
        <dbReference type="ARBA" id="ARBA00007658"/>
    </source>
</evidence>
<feature type="disulfide bond" evidence="20">
    <location>
        <begin position="366"/>
        <end position="399"/>
    </location>
</feature>
<evidence type="ECO:0000256" key="15">
    <source>
        <dbReference type="ARBA" id="ARBA00023295"/>
    </source>
</evidence>
<keyword evidence="14" id="KW-0325">Glycoprotein</keyword>
<evidence type="ECO:0000256" key="7">
    <source>
        <dbReference type="ARBA" id="ARBA00022801"/>
    </source>
</evidence>
<evidence type="ECO:0000256" key="12">
    <source>
        <dbReference type="ARBA" id="ARBA00023136"/>
    </source>
</evidence>
<dbReference type="WBParaSite" id="L893_g3795.t1">
    <property type="protein sequence ID" value="L893_g3795.t1"/>
    <property type="gene ID" value="L893_g3795"/>
</dbReference>
<dbReference type="SUPFAM" id="SSF48225">
    <property type="entry name" value="Seven-hairpin glycosidases"/>
    <property type="match status" value="1"/>
</dbReference>
<evidence type="ECO:0000256" key="9">
    <source>
        <dbReference type="ARBA" id="ARBA00022968"/>
    </source>
</evidence>
<keyword evidence="5 22" id="KW-0812">Transmembrane</keyword>
<evidence type="ECO:0000256" key="1">
    <source>
        <dbReference type="ARBA" id="ARBA00001913"/>
    </source>
</evidence>
<reference evidence="24" key="1">
    <citation type="submission" date="2016-11" db="UniProtKB">
        <authorList>
            <consortium name="WormBaseParasite"/>
        </authorList>
    </citation>
    <scope>IDENTIFICATION</scope>
</reference>
<keyword evidence="13 20" id="KW-1015">Disulfide bond</keyword>
<comment type="pathway">
    <text evidence="3">Protein modification; protein glycosylation.</text>
</comment>
<organism evidence="23 24">
    <name type="scientific">Steinernema glaseri</name>
    <dbReference type="NCBI Taxonomy" id="37863"/>
    <lineage>
        <taxon>Eukaryota</taxon>
        <taxon>Metazoa</taxon>
        <taxon>Ecdysozoa</taxon>
        <taxon>Nematoda</taxon>
        <taxon>Chromadorea</taxon>
        <taxon>Rhabditida</taxon>
        <taxon>Tylenchina</taxon>
        <taxon>Panagrolaimomorpha</taxon>
        <taxon>Strongyloidoidea</taxon>
        <taxon>Steinernematidae</taxon>
        <taxon>Steinernema</taxon>
    </lineage>
</organism>
<keyword evidence="7 21" id="KW-0378">Hydrolase</keyword>
<sequence>MVRLRERYFVIFGLFLIVAICVVSLFFLPCIDCGNATRVLIRSALNRPAGRTLDGQKLREKIEKALPPPDAAALASLSNAERRAFIKKMMKFGWDNYKTYAWGANELRPLSRTGHSASIFGNGETGATIIDALDTLYIMELSDEYEVARRWVSLNLDFSNTKGELSVFETNIRFIGGLLSAYGLTNDTMFIDKARAIADVLLPAFDTPTGIPFALVNVQRKTAENWNWASGGASILSEFGSLQLEFDYLSNVTQNRIYSEKVARVREVLESLNKPDGLYPNYLNPRTGKWGQQHVSVGALGDSFYEYLLKAWLISDKRDVQAKKMYDDAVDALEKKLLFKSEQNQLWYFAEKKGSRIEHKMDHLACFVVGMFALQSKNELDPERSSHFLELAEKLADTCHESYIRTDTRIGPESFRFTRDAEAVAINEREKYYILRPEVIEGWFYLWRITGDAKYREWCWEAAVAIETHCRTAGGYSGIRNVYSTNVSHDDVQQSFVFAETFKYLYLVFSEESVIPLDRWVFNTEAHPFPVRFSANASQVR</sequence>
<dbReference type="EC" id="3.2.1.-" evidence="21"/>
<proteinExistence type="inferred from homology"/>
<keyword evidence="12 22" id="KW-0472">Membrane</keyword>
<feature type="active site" evidence="18">
    <location>
        <position position="302"/>
    </location>
</feature>
<dbReference type="InterPro" id="IPR050749">
    <property type="entry name" value="Glycosyl_Hydrolase_47"/>
</dbReference>
<evidence type="ECO:0000256" key="5">
    <source>
        <dbReference type="ARBA" id="ARBA00022692"/>
    </source>
</evidence>
<protein>
    <recommendedName>
        <fullName evidence="21">alpha-1,2-Mannosidase</fullName>
        <ecNumber evidence="21">3.2.1.-</ecNumber>
    </recommendedName>
</protein>
<evidence type="ECO:0000256" key="20">
    <source>
        <dbReference type="PIRSR" id="PIRSR601382-3"/>
    </source>
</evidence>
<keyword evidence="9" id="KW-0735">Signal-anchor</keyword>
<name>A0A1I8AAM6_9BILA</name>
<dbReference type="Pfam" id="PF01532">
    <property type="entry name" value="Glyco_hydro_47"/>
    <property type="match status" value="1"/>
</dbReference>
<dbReference type="InterPro" id="IPR012341">
    <property type="entry name" value="6hp_glycosidase-like_sf"/>
</dbReference>
<evidence type="ECO:0000256" key="21">
    <source>
        <dbReference type="RuleBase" id="RU361193"/>
    </source>
</evidence>
<dbReference type="GO" id="GO:0004571">
    <property type="term" value="F:mannosyl-oligosaccharide 1,2-alpha-mannosidase activity"/>
    <property type="evidence" value="ECO:0007669"/>
    <property type="project" value="UniProtKB-EC"/>
</dbReference>